<evidence type="ECO:0000259" key="1">
    <source>
        <dbReference type="PROSITE" id="PS51186"/>
    </source>
</evidence>
<evidence type="ECO:0000313" key="2">
    <source>
        <dbReference type="EMBL" id="SDD98298.1"/>
    </source>
</evidence>
<reference evidence="2 3" key="1">
    <citation type="submission" date="2016-10" db="EMBL/GenBank/DDBJ databases">
        <authorList>
            <person name="de Groot N.N."/>
        </authorList>
    </citation>
    <scope>NUCLEOTIDE SEQUENCE [LARGE SCALE GENOMIC DNA]</scope>
    <source>
        <strain evidence="2 3">DSM 16619</strain>
    </source>
</reference>
<organism evidence="2 3">
    <name type="scientific">Paracidovorax valerianellae</name>
    <dbReference type="NCBI Taxonomy" id="187868"/>
    <lineage>
        <taxon>Bacteria</taxon>
        <taxon>Pseudomonadati</taxon>
        <taxon>Pseudomonadota</taxon>
        <taxon>Betaproteobacteria</taxon>
        <taxon>Burkholderiales</taxon>
        <taxon>Comamonadaceae</taxon>
        <taxon>Paracidovorax</taxon>
    </lineage>
</organism>
<dbReference type="EMBL" id="FMZC01000011">
    <property type="protein sequence ID" value="SDD98298.1"/>
    <property type="molecule type" value="Genomic_DNA"/>
</dbReference>
<dbReference type="InterPro" id="IPR016181">
    <property type="entry name" value="Acyl_CoA_acyltransferase"/>
</dbReference>
<keyword evidence="3" id="KW-1185">Reference proteome</keyword>
<accession>A0A1G6Z6N3</accession>
<dbReference type="SUPFAM" id="SSF55729">
    <property type="entry name" value="Acyl-CoA N-acyltransferases (Nat)"/>
    <property type="match status" value="1"/>
</dbReference>
<gene>
    <name evidence="2" type="ORF">SAMN05192589_1118</name>
</gene>
<feature type="domain" description="N-acetyltransferase" evidence="1">
    <location>
        <begin position="1"/>
        <end position="134"/>
    </location>
</feature>
<dbReference type="Pfam" id="PF00583">
    <property type="entry name" value="Acetyltransf_1"/>
    <property type="match status" value="1"/>
</dbReference>
<evidence type="ECO:0000313" key="3">
    <source>
        <dbReference type="Proteomes" id="UP000198781"/>
    </source>
</evidence>
<dbReference type="GO" id="GO:0016747">
    <property type="term" value="F:acyltransferase activity, transferring groups other than amino-acyl groups"/>
    <property type="evidence" value="ECO:0007669"/>
    <property type="project" value="InterPro"/>
</dbReference>
<sequence>MLRLSPQADLGVFYDADSDRYRSGSAQDYTQTVTRDAFVAFYADCPSIGFEADGAPIGGILFDGEQAHIAVLPRYHGLWALLLKPALQWLFSLKPEILVAVESDNHRCLRFMERHGWPRVEEQGDDIIYRITAQGGLRKTAYPIPGHRSAPVAGLNGPSFNGASPCLHPH</sequence>
<proteinExistence type="predicted"/>
<dbReference type="AlphaFoldDB" id="A0A1G6Z6N3"/>
<dbReference type="PROSITE" id="PS51186">
    <property type="entry name" value="GNAT"/>
    <property type="match status" value="1"/>
</dbReference>
<dbReference type="Proteomes" id="UP000198781">
    <property type="component" value="Unassembled WGS sequence"/>
</dbReference>
<protein>
    <recommendedName>
        <fullName evidence="1">N-acetyltransferase domain-containing protein</fullName>
    </recommendedName>
</protein>
<dbReference type="Gene3D" id="3.40.630.30">
    <property type="match status" value="1"/>
</dbReference>
<name>A0A1G6Z6N3_9BURK</name>
<dbReference type="InterPro" id="IPR000182">
    <property type="entry name" value="GNAT_dom"/>
</dbReference>
<dbReference type="STRING" id="187868.SAMN05192589_1118"/>
<dbReference type="RefSeq" id="WP_245711428.1">
    <property type="nucleotide sequence ID" value="NZ_FMZC01000011.1"/>
</dbReference>